<evidence type="ECO:0000313" key="2">
    <source>
        <dbReference type="Proteomes" id="UP000054717"/>
    </source>
</evidence>
<dbReference type="AlphaFoldDB" id="A0A158K9W8"/>
<dbReference type="EMBL" id="FCNZ02000037">
    <property type="protein sequence ID" value="SAL77902.1"/>
    <property type="molecule type" value="Genomic_DNA"/>
</dbReference>
<sequence>MLGSTYAFVAAMRPRLPEVFRNEGMSIEQVIALALTEDHDLQQRLWSFEPSKPSSTLFLGIHGDRGSRHAAGAPSLLFERYPITSLVVARQKWEPDAGPVVPRMTLACENDAA</sequence>
<dbReference type="Proteomes" id="UP000054717">
    <property type="component" value="Unassembled WGS sequence"/>
</dbReference>
<accession>A0A158K9W8</accession>
<reference evidence="1" key="1">
    <citation type="submission" date="2016-01" db="EMBL/GenBank/DDBJ databases">
        <authorList>
            <person name="Peeters Charlotte."/>
        </authorList>
    </citation>
    <scope>NUCLEOTIDE SEQUENCE</scope>
    <source>
        <strain evidence="1">LMG 22936</strain>
    </source>
</reference>
<evidence type="ECO:0000313" key="1">
    <source>
        <dbReference type="EMBL" id="SAL77902.1"/>
    </source>
</evidence>
<organism evidence="1 2">
    <name type="scientific">Caballeronia telluris</name>
    <dbReference type="NCBI Taxonomy" id="326475"/>
    <lineage>
        <taxon>Bacteria</taxon>
        <taxon>Pseudomonadati</taxon>
        <taxon>Pseudomonadota</taxon>
        <taxon>Betaproteobacteria</taxon>
        <taxon>Burkholderiales</taxon>
        <taxon>Burkholderiaceae</taxon>
        <taxon>Caballeronia</taxon>
    </lineage>
</organism>
<gene>
    <name evidence="1" type="ORF">AWB66_05728</name>
</gene>
<keyword evidence="2" id="KW-1185">Reference proteome</keyword>
<proteinExistence type="predicted"/>
<name>A0A158K9W8_9BURK</name>
<dbReference type="RefSeq" id="WP_087633450.1">
    <property type="nucleotide sequence ID" value="NZ_FCNZ02000037.1"/>
</dbReference>
<dbReference type="STRING" id="326475.AWB66_05728"/>
<protein>
    <submittedName>
        <fullName evidence="1">Uncharacterized protein</fullName>
    </submittedName>
</protein>
<comment type="caution">
    <text evidence="1">The sequence shown here is derived from an EMBL/GenBank/DDBJ whole genome shotgun (WGS) entry which is preliminary data.</text>
</comment>